<feature type="transmembrane region" description="Helical" evidence="1">
    <location>
        <begin position="12"/>
        <end position="31"/>
    </location>
</feature>
<reference evidence="2 3" key="1">
    <citation type="submission" date="2021-04" db="EMBL/GenBank/DDBJ databases">
        <authorList>
            <person name="Bliznina A."/>
        </authorList>
    </citation>
    <scope>NUCLEOTIDE SEQUENCE [LARGE SCALE GENOMIC DNA]</scope>
</reference>
<accession>A0ABN7RGH4</accession>
<feature type="transmembrane region" description="Helical" evidence="1">
    <location>
        <begin position="65"/>
        <end position="90"/>
    </location>
</feature>
<feature type="transmembrane region" description="Helical" evidence="1">
    <location>
        <begin position="110"/>
        <end position="135"/>
    </location>
</feature>
<evidence type="ECO:0000313" key="3">
    <source>
        <dbReference type="Proteomes" id="UP001158576"/>
    </source>
</evidence>
<name>A0ABN7RGH4_OIKDI</name>
<evidence type="ECO:0000313" key="2">
    <source>
        <dbReference type="EMBL" id="CAG5076807.1"/>
    </source>
</evidence>
<keyword evidence="1" id="KW-0472">Membrane</keyword>
<protein>
    <submittedName>
        <fullName evidence="2">Oidioi.mRNA.OKI2018_I69.PAR.g8552.t1.cds</fullName>
    </submittedName>
</protein>
<dbReference type="EMBL" id="OU015568">
    <property type="protein sequence ID" value="CAG5076807.1"/>
    <property type="molecule type" value="Genomic_DNA"/>
</dbReference>
<dbReference type="Proteomes" id="UP001158576">
    <property type="component" value="Chromosome PAR"/>
</dbReference>
<keyword evidence="1" id="KW-1133">Transmembrane helix</keyword>
<evidence type="ECO:0000256" key="1">
    <source>
        <dbReference type="SAM" id="Phobius"/>
    </source>
</evidence>
<proteinExistence type="predicted"/>
<gene>
    <name evidence="2" type="ORF">OKIOD_LOCUS110</name>
</gene>
<organism evidence="2 3">
    <name type="scientific">Oikopleura dioica</name>
    <name type="common">Tunicate</name>
    <dbReference type="NCBI Taxonomy" id="34765"/>
    <lineage>
        <taxon>Eukaryota</taxon>
        <taxon>Metazoa</taxon>
        <taxon>Chordata</taxon>
        <taxon>Tunicata</taxon>
        <taxon>Appendicularia</taxon>
        <taxon>Copelata</taxon>
        <taxon>Oikopleuridae</taxon>
        <taxon>Oikopleura</taxon>
    </lineage>
</organism>
<sequence>MGKFLPYHLPIILLVGVMVFSSVVALPALIFHNVIDMSVVFPDFFHEQKLLCLNTIVGKAKMTQIIVMFIVQFALPFPIIVIFTILMILQHIEINEDPRADPDYKAQDPIILSFWQIALFLRFAHYIINPILLLAGNSFKAKKKSDRKFAAVKCRSAAHPLVRQTQHIIVLNNTKVESYAGPLQTKCQANQLT</sequence>
<keyword evidence="3" id="KW-1185">Reference proteome</keyword>
<keyword evidence="1" id="KW-0812">Transmembrane</keyword>